<evidence type="ECO:0000256" key="2">
    <source>
        <dbReference type="ARBA" id="ARBA00022490"/>
    </source>
</evidence>
<dbReference type="GO" id="GO:0005737">
    <property type="term" value="C:cytoplasm"/>
    <property type="evidence" value="ECO:0007669"/>
    <property type="project" value="UniProtKB-SubCell"/>
</dbReference>
<evidence type="ECO:0000256" key="6">
    <source>
        <dbReference type="HAMAP-Rule" id="MF_00735"/>
    </source>
</evidence>
<sequence length="244" mass="27920">MDYREYIYRLGKEDFYQFLLDYGKGVRLLEEGEEDIVFAVYEPLQGLEPVGVREIKVITPKESFKPITLGEFVVLPPWLKPIFINPGSAFGTGLHPTTQMCLKAIEDFFLEGWSAIDVGCGSGILSIALKLKGANRVVAIDIDPQAVQECKANAKLNHVELEVYRAQPKDINQTFDFMVANLETHIFFEVMQDLIKLFEKRAVLSGIYKKDELREVLKLLRNYPLKVKKRISKKGWFCLVVDKL</sequence>
<dbReference type="SUPFAM" id="SSF53335">
    <property type="entry name" value="S-adenosyl-L-methionine-dependent methyltransferases"/>
    <property type="match status" value="1"/>
</dbReference>
<feature type="binding site" evidence="6">
    <location>
        <position position="119"/>
    </location>
    <ligand>
        <name>S-adenosyl-L-methionine</name>
        <dbReference type="ChEBI" id="CHEBI:59789"/>
    </ligand>
</feature>
<evidence type="ECO:0000313" key="7">
    <source>
        <dbReference type="EMBL" id="HHO73265.1"/>
    </source>
</evidence>
<dbReference type="GO" id="GO:0008276">
    <property type="term" value="F:protein methyltransferase activity"/>
    <property type="evidence" value="ECO:0007669"/>
    <property type="project" value="UniProtKB-UniRule"/>
</dbReference>
<evidence type="ECO:0000256" key="4">
    <source>
        <dbReference type="ARBA" id="ARBA00022679"/>
    </source>
</evidence>
<keyword evidence="2 6" id="KW-0963">Cytoplasm</keyword>
<comment type="caution">
    <text evidence="7">The sequence shown here is derived from an EMBL/GenBank/DDBJ whole genome shotgun (WGS) entry which is preliminary data.</text>
</comment>
<name>A0A7C5SX79_9AQUI</name>
<dbReference type="CDD" id="cd02440">
    <property type="entry name" value="AdoMet_MTases"/>
    <property type="match status" value="1"/>
</dbReference>
<dbReference type="Pfam" id="PF06325">
    <property type="entry name" value="PrmA"/>
    <property type="match status" value="1"/>
</dbReference>
<keyword evidence="4 6" id="KW-0808">Transferase</keyword>
<evidence type="ECO:0000256" key="3">
    <source>
        <dbReference type="ARBA" id="ARBA00022603"/>
    </source>
</evidence>
<dbReference type="EC" id="2.1.1.-" evidence="6"/>
<feature type="binding site" evidence="6">
    <location>
        <position position="141"/>
    </location>
    <ligand>
        <name>S-adenosyl-L-methionine</name>
        <dbReference type="ChEBI" id="CHEBI:59789"/>
    </ligand>
</feature>
<protein>
    <recommendedName>
        <fullName evidence="6">Ribosomal protein L11 methyltransferase</fullName>
        <shortName evidence="6">L11 Mtase</shortName>
        <ecNumber evidence="6">2.1.1.-</ecNumber>
    </recommendedName>
</protein>
<dbReference type="Gene3D" id="3.40.50.150">
    <property type="entry name" value="Vaccinia Virus protein VP39"/>
    <property type="match status" value="1"/>
</dbReference>
<dbReference type="EMBL" id="DSAC01000016">
    <property type="protein sequence ID" value="HHO73265.1"/>
    <property type="molecule type" value="Genomic_DNA"/>
</dbReference>
<dbReference type="InterPro" id="IPR004498">
    <property type="entry name" value="Ribosomal_PrmA_MeTrfase"/>
</dbReference>
<comment type="function">
    <text evidence="6">Methylates ribosomal protein L11.</text>
</comment>
<evidence type="ECO:0000256" key="5">
    <source>
        <dbReference type="ARBA" id="ARBA00022691"/>
    </source>
</evidence>
<reference evidence="7" key="1">
    <citation type="journal article" date="2020" name="mSystems">
        <title>Genome- and Community-Level Interaction Insights into Carbon Utilization and Element Cycling Functions of Hydrothermarchaeota in Hydrothermal Sediment.</title>
        <authorList>
            <person name="Zhou Z."/>
            <person name="Liu Y."/>
            <person name="Xu W."/>
            <person name="Pan J."/>
            <person name="Luo Z.H."/>
            <person name="Li M."/>
        </authorList>
    </citation>
    <scope>NUCLEOTIDE SEQUENCE [LARGE SCALE GENOMIC DNA]</scope>
    <source>
        <strain evidence="7">SpSt-114</strain>
    </source>
</reference>
<dbReference type="InterPro" id="IPR050078">
    <property type="entry name" value="Ribosomal_L11_MeTrfase_PrmA"/>
</dbReference>
<accession>A0A7C5SX79</accession>
<dbReference type="InterPro" id="IPR029063">
    <property type="entry name" value="SAM-dependent_MTases_sf"/>
</dbReference>
<evidence type="ECO:0000256" key="1">
    <source>
        <dbReference type="ARBA" id="ARBA00009741"/>
    </source>
</evidence>
<comment type="subcellular location">
    <subcellularLocation>
        <location evidence="6">Cytoplasm</location>
    </subcellularLocation>
</comment>
<feature type="binding site" evidence="6">
    <location>
        <position position="181"/>
    </location>
    <ligand>
        <name>S-adenosyl-L-methionine</name>
        <dbReference type="ChEBI" id="CHEBI:59789"/>
    </ligand>
</feature>
<dbReference type="PANTHER" id="PTHR43648">
    <property type="entry name" value="ELECTRON TRANSFER FLAVOPROTEIN BETA SUBUNIT LYSINE METHYLTRANSFERASE"/>
    <property type="match status" value="1"/>
</dbReference>
<dbReference type="PANTHER" id="PTHR43648:SF1">
    <property type="entry name" value="ELECTRON TRANSFER FLAVOPROTEIN BETA SUBUNIT LYSINE METHYLTRANSFERASE"/>
    <property type="match status" value="1"/>
</dbReference>
<keyword evidence="5 6" id="KW-0949">S-adenosyl-L-methionine</keyword>
<gene>
    <name evidence="6" type="primary">prmA</name>
    <name evidence="7" type="ORF">ENN04_01325</name>
</gene>
<organism evidence="7">
    <name type="scientific">Thermocrinis ruber</name>
    <dbReference type="NCBI Taxonomy" id="75906"/>
    <lineage>
        <taxon>Bacteria</taxon>
        <taxon>Pseudomonadati</taxon>
        <taxon>Aquificota</taxon>
        <taxon>Aquificia</taxon>
        <taxon>Aquificales</taxon>
        <taxon>Aquificaceae</taxon>
        <taxon>Thermocrinis</taxon>
    </lineage>
</organism>
<proteinExistence type="inferred from homology"/>
<feature type="binding site" evidence="6">
    <location>
        <position position="98"/>
    </location>
    <ligand>
        <name>S-adenosyl-L-methionine</name>
        <dbReference type="ChEBI" id="CHEBI:59789"/>
    </ligand>
</feature>
<dbReference type="GO" id="GO:0032259">
    <property type="term" value="P:methylation"/>
    <property type="evidence" value="ECO:0007669"/>
    <property type="project" value="UniProtKB-KW"/>
</dbReference>
<keyword evidence="3 6" id="KW-0489">Methyltransferase</keyword>
<comment type="similarity">
    <text evidence="1 6">Belongs to the methyltransferase superfamily. PrmA family.</text>
</comment>
<dbReference type="HAMAP" id="MF_00735">
    <property type="entry name" value="Methyltr_PrmA"/>
    <property type="match status" value="1"/>
</dbReference>
<dbReference type="AlphaFoldDB" id="A0A7C5SX79"/>
<comment type="catalytic activity">
    <reaction evidence="6">
        <text>L-lysyl-[protein] + 3 S-adenosyl-L-methionine = N(6),N(6),N(6)-trimethyl-L-lysyl-[protein] + 3 S-adenosyl-L-homocysteine + 3 H(+)</text>
        <dbReference type="Rhea" id="RHEA:54192"/>
        <dbReference type="Rhea" id="RHEA-COMP:9752"/>
        <dbReference type="Rhea" id="RHEA-COMP:13826"/>
        <dbReference type="ChEBI" id="CHEBI:15378"/>
        <dbReference type="ChEBI" id="CHEBI:29969"/>
        <dbReference type="ChEBI" id="CHEBI:57856"/>
        <dbReference type="ChEBI" id="CHEBI:59789"/>
        <dbReference type="ChEBI" id="CHEBI:61961"/>
    </reaction>
</comment>